<dbReference type="EMBL" id="JACXVP010000001">
    <property type="protein sequence ID" value="KAG5632287.1"/>
    <property type="molecule type" value="Genomic_DNA"/>
</dbReference>
<comment type="caution">
    <text evidence="1">The sequence shown here is derived from an EMBL/GenBank/DDBJ whole genome shotgun (WGS) entry which is preliminary data.</text>
</comment>
<dbReference type="Proteomes" id="UP000824120">
    <property type="component" value="Chromosome 1"/>
</dbReference>
<dbReference type="AlphaFoldDB" id="A0A9J6B783"/>
<protein>
    <submittedName>
        <fullName evidence="1">Uncharacterized protein</fullName>
    </submittedName>
</protein>
<reference evidence="1 2" key="1">
    <citation type="submission" date="2020-09" db="EMBL/GenBank/DDBJ databases">
        <title>De no assembly of potato wild relative species, Solanum commersonii.</title>
        <authorList>
            <person name="Cho K."/>
        </authorList>
    </citation>
    <scope>NUCLEOTIDE SEQUENCE [LARGE SCALE GENOMIC DNA]</scope>
    <source>
        <strain evidence="1">LZ3.2</strain>
        <tissue evidence="1">Leaf</tissue>
    </source>
</reference>
<evidence type="ECO:0000313" key="2">
    <source>
        <dbReference type="Proteomes" id="UP000824120"/>
    </source>
</evidence>
<sequence length="103" mass="12081">MGLRANIAVQKATLKSPQGSMHEWSNESTCFKPKAAKTAKYKQNDMFSELNTTKRFEFIMYDHKKVSYFPSRMVYSSKFMRLFRYPIVPFCGGYECEFGITLY</sequence>
<keyword evidence="2" id="KW-1185">Reference proteome</keyword>
<accession>A0A9J6B783</accession>
<gene>
    <name evidence="1" type="ORF">H5410_004004</name>
</gene>
<evidence type="ECO:0000313" key="1">
    <source>
        <dbReference type="EMBL" id="KAG5632287.1"/>
    </source>
</evidence>
<proteinExistence type="predicted"/>
<dbReference type="OrthoDB" id="10357029at2759"/>
<organism evidence="1 2">
    <name type="scientific">Solanum commersonii</name>
    <name type="common">Commerson's wild potato</name>
    <name type="synonym">Commerson's nightshade</name>
    <dbReference type="NCBI Taxonomy" id="4109"/>
    <lineage>
        <taxon>Eukaryota</taxon>
        <taxon>Viridiplantae</taxon>
        <taxon>Streptophyta</taxon>
        <taxon>Embryophyta</taxon>
        <taxon>Tracheophyta</taxon>
        <taxon>Spermatophyta</taxon>
        <taxon>Magnoliopsida</taxon>
        <taxon>eudicotyledons</taxon>
        <taxon>Gunneridae</taxon>
        <taxon>Pentapetalae</taxon>
        <taxon>asterids</taxon>
        <taxon>lamiids</taxon>
        <taxon>Solanales</taxon>
        <taxon>Solanaceae</taxon>
        <taxon>Solanoideae</taxon>
        <taxon>Solaneae</taxon>
        <taxon>Solanum</taxon>
    </lineage>
</organism>
<name>A0A9J6B783_SOLCO</name>